<sequence>MQGISPMMYETLVQVIDLENGRLMDGQNMSENLMLTALDAVTGRKPNFWTSVAAECGIEDEGYLQFLRWYCDDCGIVIEISSAGLQFILMDLPSLIHGNELECSFL</sequence>
<dbReference type="AlphaFoldDB" id="A0A7S2HD65"/>
<dbReference type="EMBL" id="HBGS01059700">
    <property type="protein sequence ID" value="CAD9487264.1"/>
    <property type="molecule type" value="Transcribed_RNA"/>
</dbReference>
<gene>
    <name evidence="1" type="ORF">DSPE1174_LOCUS31149</name>
</gene>
<accession>A0A7S2HD65</accession>
<reference evidence="1" key="1">
    <citation type="submission" date="2021-01" db="EMBL/GenBank/DDBJ databases">
        <authorList>
            <person name="Corre E."/>
            <person name="Pelletier E."/>
            <person name="Niang G."/>
            <person name="Scheremetjew M."/>
            <person name="Finn R."/>
            <person name="Kale V."/>
            <person name="Holt S."/>
            <person name="Cochrane G."/>
            <person name="Meng A."/>
            <person name="Brown T."/>
            <person name="Cohen L."/>
        </authorList>
    </citation>
    <scope>NUCLEOTIDE SEQUENCE</scope>
    <source>
        <strain evidence="1">CCMP1381</strain>
    </source>
</reference>
<name>A0A7S2HD65_9STRA</name>
<organism evidence="1">
    <name type="scientific">Octactis speculum</name>
    <dbReference type="NCBI Taxonomy" id="3111310"/>
    <lineage>
        <taxon>Eukaryota</taxon>
        <taxon>Sar</taxon>
        <taxon>Stramenopiles</taxon>
        <taxon>Ochrophyta</taxon>
        <taxon>Dictyochophyceae</taxon>
        <taxon>Dictyochales</taxon>
        <taxon>Dictyochaceae</taxon>
        <taxon>Octactis</taxon>
    </lineage>
</organism>
<evidence type="ECO:0000313" key="1">
    <source>
        <dbReference type="EMBL" id="CAD9487264.1"/>
    </source>
</evidence>
<protein>
    <submittedName>
        <fullName evidence="1">Uncharacterized protein</fullName>
    </submittedName>
</protein>
<proteinExistence type="predicted"/>